<gene>
    <name evidence="7" type="primary">atpH</name>
    <name evidence="8" type="ORF">A2Z86_02710</name>
</gene>
<sequence length="181" mass="20462">MNISSVSKEYAKALFLLGKLTGKLEEIEAELNSFNELVEGQRPLKNFLLMPQLSAESKVEVLKKALSGRVSPEFMKFLLVLTEKRREAQLAGICASYREEMNRFYKRLEVRIESAVELTGEEKEGLRAGLSKHLNLNVLMHASIDTRLIGGLVCHIGDTVYDGSIRRRIQRLANLMLKAKI</sequence>
<dbReference type="GO" id="GO:0005886">
    <property type="term" value="C:plasma membrane"/>
    <property type="evidence" value="ECO:0007669"/>
    <property type="project" value="UniProtKB-SubCell"/>
</dbReference>
<organism evidence="8 9">
    <name type="scientific">Candidatus Glassbacteria bacterium GWA2_58_10</name>
    <dbReference type="NCBI Taxonomy" id="1817865"/>
    <lineage>
        <taxon>Bacteria</taxon>
        <taxon>Candidatus Glassiibacteriota</taxon>
    </lineage>
</organism>
<evidence type="ECO:0000256" key="3">
    <source>
        <dbReference type="ARBA" id="ARBA00022781"/>
    </source>
</evidence>
<evidence type="ECO:0000256" key="5">
    <source>
        <dbReference type="ARBA" id="ARBA00023136"/>
    </source>
</evidence>
<keyword evidence="6 7" id="KW-0066">ATP synthesis</keyword>
<dbReference type="EMBL" id="MFIV01000154">
    <property type="protein sequence ID" value="OGF98183.1"/>
    <property type="molecule type" value="Genomic_DNA"/>
</dbReference>
<evidence type="ECO:0000256" key="7">
    <source>
        <dbReference type="HAMAP-Rule" id="MF_01416"/>
    </source>
</evidence>
<dbReference type="GO" id="GO:0046933">
    <property type="term" value="F:proton-transporting ATP synthase activity, rotational mechanism"/>
    <property type="evidence" value="ECO:0007669"/>
    <property type="project" value="UniProtKB-UniRule"/>
</dbReference>
<keyword evidence="3 7" id="KW-0375">Hydrogen ion transport</keyword>
<evidence type="ECO:0000313" key="9">
    <source>
        <dbReference type="Proteomes" id="UP000176992"/>
    </source>
</evidence>
<keyword evidence="7" id="KW-0139">CF(1)</keyword>
<evidence type="ECO:0000313" key="8">
    <source>
        <dbReference type="EMBL" id="OGF98183.1"/>
    </source>
</evidence>
<protein>
    <recommendedName>
        <fullName evidence="7">ATP synthase subunit delta</fullName>
    </recommendedName>
    <alternativeName>
        <fullName evidence="7">ATP synthase F(1) sector subunit delta</fullName>
    </alternativeName>
    <alternativeName>
        <fullName evidence="7">F-type ATPase subunit delta</fullName>
        <shortName evidence="7">F-ATPase subunit delta</shortName>
    </alternativeName>
</protein>
<dbReference type="NCBIfam" id="TIGR01145">
    <property type="entry name" value="ATP_synt_delta"/>
    <property type="match status" value="1"/>
</dbReference>
<dbReference type="Proteomes" id="UP000176992">
    <property type="component" value="Unassembled WGS sequence"/>
</dbReference>
<dbReference type="GO" id="GO:0045259">
    <property type="term" value="C:proton-transporting ATP synthase complex"/>
    <property type="evidence" value="ECO:0007669"/>
    <property type="project" value="UniProtKB-KW"/>
</dbReference>
<dbReference type="SUPFAM" id="SSF47928">
    <property type="entry name" value="N-terminal domain of the delta subunit of the F1F0-ATP synthase"/>
    <property type="match status" value="1"/>
</dbReference>
<evidence type="ECO:0000256" key="1">
    <source>
        <dbReference type="ARBA" id="ARBA00004370"/>
    </source>
</evidence>
<dbReference type="PANTHER" id="PTHR11910">
    <property type="entry name" value="ATP SYNTHASE DELTA CHAIN"/>
    <property type="match status" value="1"/>
</dbReference>
<keyword evidence="5 7" id="KW-0472">Membrane</keyword>
<comment type="function">
    <text evidence="7">This protein is part of the stalk that links CF(0) to CF(1). It either transmits conformational changes from CF(0) to CF(1) or is implicated in proton conduction.</text>
</comment>
<accession>A0A1F5YDH1</accession>
<name>A0A1F5YDH1_9BACT</name>
<dbReference type="HAMAP" id="MF_01416">
    <property type="entry name" value="ATP_synth_delta_bact"/>
    <property type="match status" value="1"/>
</dbReference>
<evidence type="ECO:0000256" key="6">
    <source>
        <dbReference type="ARBA" id="ARBA00023310"/>
    </source>
</evidence>
<comment type="subcellular location">
    <subcellularLocation>
        <location evidence="7">Cell membrane</location>
        <topology evidence="7">Peripheral membrane protein</topology>
    </subcellularLocation>
    <subcellularLocation>
        <location evidence="1">Membrane</location>
    </subcellularLocation>
</comment>
<dbReference type="InterPro" id="IPR000711">
    <property type="entry name" value="ATPase_OSCP/dsu"/>
</dbReference>
<keyword evidence="4 7" id="KW-0406">Ion transport</keyword>
<evidence type="ECO:0000256" key="2">
    <source>
        <dbReference type="ARBA" id="ARBA00022448"/>
    </source>
</evidence>
<evidence type="ECO:0000256" key="4">
    <source>
        <dbReference type="ARBA" id="ARBA00023065"/>
    </source>
</evidence>
<comment type="function">
    <text evidence="7">F(1)F(0) ATP synthase produces ATP from ADP in the presence of a proton or sodium gradient. F-type ATPases consist of two structural domains, F(1) containing the extramembraneous catalytic core and F(0) containing the membrane proton channel, linked together by a central stalk and a peripheral stalk. During catalysis, ATP synthesis in the catalytic domain of F(1) is coupled via a rotary mechanism of the central stalk subunits to proton translocation.</text>
</comment>
<comment type="similarity">
    <text evidence="7">Belongs to the ATPase delta chain family.</text>
</comment>
<dbReference type="Gene3D" id="1.10.520.20">
    <property type="entry name" value="N-terminal domain of the delta subunit of the F1F0-ATP synthase"/>
    <property type="match status" value="1"/>
</dbReference>
<reference evidence="8 9" key="1">
    <citation type="journal article" date="2016" name="Nat. Commun.">
        <title>Thousands of microbial genomes shed light on interconnected biogeochemical processes in an aquifer system.</title>
        <authorList>
            <person name="Anantharaman K."/>
            <person name="Brown C.T."/>
            <person name="Hug L.A."/>
            <person name="Sharon I."/>
            <person name="Castelle C.J."/>
            <person name="Probst A.J."/>
            <person name="Thomas B.C."/>
            <person name="Singh A."/>
            <person name="Wilkins M.J."/>
            <person name="Karaoz U."/>
            <person name="Brodie E.L."/>
            <person name="Williams K.H."/>
            <person name="Hubbard S.S."/>
            <person name="Banfield J.F."/>
        </authorList>
    </citation>
    <scope>NUCLEOTIDE SEQUENCE [LARGE SCALE GENOMIC DNA]</scope>
</reference>
<dbReference type="PRINTS" id="PR00125">
    <property type="entry name" value="ATPASEDELTA"/>
</dbReference>
<proteinExistence type="inferred from homology"/>
<dbReference type="InterPro" id="IPR026015">
    <property type="entry name" value="ATP_synth_OSCP/delta_N_sf"/>
</dbReference>
<keyword evidence="7" id="KW-1003">Cell membrane</keyword>
<keyword evidence="2 7" id="KW-0813">Transport</keyword>
<comment type="caution">
    <text evidence="8">The sequence shown here is derived from an EMBL/GenBank/DDBJ whole genome shotgun (WGS) entry which is preliminary data.</text>
</comment>
<dbReference type="AlphaFoldDB" id="A0A1F5YDH1"/>
<dbReference type="Pfam" id="PF00213">
    <property type="entry name" value="OSCP"/>
    <property type="match status" value="1"/>
</dbReference>